<dbReference type="Gene3D" id="2.40.50.90">
    <property type="match status" value="1"/>
</dbReference>
<dbReference type="SMART" id="SM00318">
    <property type="entry name" value="SNc"/>
    <property type="match status" value="1"/>
</dbReference>
<evidence type="ECO:0000313" key="6">
    <source>
        <dbReference type="EMBL" id="WXL28173.1"/>
    </source>
</evidence>
<dbReference type="PROSITE" id="PS01284">
    <property type="entry name" value="TNASE_2"/>
    <property type="match status" value="1"/>
</dbReference>
<dbReference type="PANTHER" id="PTHR12302">
    <property type="entry name" value="EBNA2 BINDING PROTEIN P100"/>
    <property type="match status" value="1"/>
</dbReference>
<dbReference type="RefSeq" id="WP_205498330.1">
    <property type="nucleotide sequence ID" value="NZ_CP148066.1"/>
</dbReference>
<evidence type="ECO:0000256" key="4">
    <source>
        <dbReference type="SAM" id="SignalP"/>
    </source>
</evidence>
<accession>A0ABZ2RPX5</accession>
<keyword evidence="3" id="KW-0378">Hydrolase</keyword>
<keyword evidence="2" id="KW-0255">Endonuclease</keyword>
<keyword evidence="1" id="KW-0540">Nuclease</keyword>
<proteinExistence type="predicted"/>
<dbReference type="InterPro" id="IPR016071">
    <property type="entry name" value="Staphylococal_nuclease_OB-fold"/>
</dbReference>
<evidence type="ECO:0000256" key="1">
    <source>
        <dbReference type="ARBA" id="ARBA00022722"/>
    </source>
</evidence>
<dbReference type="PANTHER" id="PTHR12302:SF3">
    <property type="entry name" value="SERINE_THREONINE-PROTEIN KINASE 31"/>
    <property type="match status" value="1"/>
</dbReference>
<dbReference type="InterPro" id="IPR035437">
    <property type="entry name" value="SNase_OB-fold_sf"/>
</dbReference>
<dbReference type="PROSITE" id="PS51257">
    <property type="entry name" value="PROKAR_LIPOPROTEIN"/>
    <property type="match status" value="1"/>
</dbReference>
<dbReference type="EMBL" id="CP148066">
    <property type="protein sequence ID" value="WXL28173.1"/>
    <property type="molecule type" value="Genomic_DNA"/>
</dbReference>
<feature type="chain" id="PRO_5045938728" evidence="4">
    <location>
        <begin position="26"/>
        <end position="195"/>
    </location>
</feature>
<feature type="signal peptide" evidence="4">
    <location>
        <begin position="1"/>
        <end position="25"/>
    </location>
</feature>
<dbReference type="Proteomes" id="UP001460679">
    <property type="component" value="Chromosome"/>
</dbReference>
<protein>
    <submittedName>
        <fullName evidence="6">Thermonuclease family protein</fullName>
    </submittedName>
</protein>
<dbReference type="PROSITE" id="PS50830">
    <property type="entry name" value="TNASE_3"/>
    <property type="match status" value="1"/>
</dbReference>
<keyword evidence="7" id="KW-1185">Reference proteome</keyword>
<dbReference type="Pfam" id="PF00565">
    <property type="entry name" value="SNase"/>
    <property type="match status" value="1"/>
</dbReference>
<evidence type="ECO:0000256" key="3">
    <source>
        <dbReference type="ARBA" id="ARBA00022801"/>
    </source>
</evidence>
<gene>
    <name evidence="6" type="ORF">WG616_02260</name>
</gene>
<reference evidence="6" key="1">
    <citation type="submission" date="2024-03" db="EMBL/GenBank/DDBJ databases">
        <title>Complete genome sequence of Mycoplasma gypis type strain B1/T1.</title>
        <authorList>
            <person name="Spergser J."/>
        </authorList>
    </citation>
    <scope>NUCLEOTIDE SEQUENCE [LARGE SCALE GENOMIC DNA]</scope>
    <source>
        <strain evidence="6">B1/T1</strain>
    </source>
</reference>
<name>A0ABZ2RPX5_9BACT</name>
<sequence>MKKYFRFLKLLLIGSLAISPVFLSAQSCKNNEQSHLVQRKLQNVIDGDTILDENNVMYRFLGIDTPESRKKVNDTWIETTGIEKNFATKAKNFTLQRLKENNFVFFVDTDLKQDKYGRSLAKIYLDDKRQKMLNVELVKNGLALQYYISLNPKNIYYTKDVDFYLLLQNAQLEARVNKRGFWNLQNVAIIFPKHH</sequence>
<evidence type="ECO:0000313" key="7">
    <source>
        <dbReference type="Proteomes" id="UP001460679"/>
    </source>
</evidence>
<dbReference type="InterPro" id="IPR002071">
    <property type="entry name" value="Thermonucl_AS"/>
</dbReference>
<organism evidence="6 7">
    <name type="scientific">[Mycoplasma] gypis</name>
    <dbReference type="NCBI Taxonomy" id="92404"/>
    <lineage>
        <taxon>Bacteria</taxon>
        <taxon>Bacillati</taxon>
        <taxon>Mycoplasmatota</taxon>
        <taxon>Mycoplasmoidales</taxon>
        <taxon>Metamycoplasmataceae</taxon>
        <taxon>Metamycoplasma</taxon>
    </lineage>
</organism>
<evidence type="ECO:0000259" key="5">
    <source>
        <dbReference type="PROSITE" id="PS50830"/>
    </source>
</evidence>
<keyword evidence="4" id="KW-0732">Signal</keyword>
<feature type="domain" description="TNase-like" evidence="5">
    <location>
        <begin position="35"/>
        <end position="184"/>
    </location>
</feature>
<dbReference type="SUPFAM" id="SSF50199">
    <property type="entry name" value="Staphylococcal nuclease"/>
    <property type="match status" value="1"/>
</dbReference>
<evidence type="ECO:0000256" key="2">
    <source>
        <dbReference type="ARBA" id="ARBA00022759"/>
    </source>
</evidence>